<evidence type="ECO:0000313" key="9">
    <source>
        <dbReference type="Proteomes" id="UP000450676"/>
    </source>
</evidence>
<feature type="transmembrane region" description="Helical" evidence="6">
    <location>
        <begin position="531"/>
        <end position="547"/>
    </location>
</feature>
<dbReference type="PANTHER" id="PTHR30619:SF1">
    <property type="entry name" value="RECOMBINATION PROTEIN 2"/>
    <property type="match status" value="1"/>
</dbReference>
<evidence type="ECO:0000256" key="2">
    <source>
        <dbReference type="ARBA" id="ARBA00022475"/>
    </source>
</evidence>
<evidence type="ECO:0000256" key="1">
    <source>
        <dbReference type="ARBA" id="ARBA00004651"/>
    </source>
</evidence>
<dbReference type="Pfam" id="PF00753">
    <property type="entry name" value="Lactamase_B"/>
    <property type="match status" value="1"/>
</dbReference>
<keyword evidence="4 6" id="KW-1133">Transmembrane helix</keyword>
<proteinExistence type="predicted"/>
<dbReference type="InterPro" id="IPR036866">
    <property type="entry name" value="RibonucZ/Hydroxyglut_hydro"/>
</dbReference>
<dbReference type="InterPro" id="IPR052159">
    <property type="entry name" value="Competence_DNA_uptake"/>
</dbReference>
<name>A0A7X4HG40_9BURK</name>
<feature type="domain" description="Metallo-beta-lactamase" evidence="7">
    <location>
        <begin position="586"/>
        <end position="781"/>
    </location>
</feature>
<dbReference type="PANTHER" id="PTHR30619">
    <property type="entry name" value="DNA INTERNALIZATION/COMPETENCE PROTEIN COMEC/REC2"/>
    <property type="match status" value="1"/>
</dbReference>
<evidence type="ECO:0000259" key="7">
    <source>
        <dbReference type="SMART" id="SM00849"/>
    </source>
</evidence>
<dbReference type="RefSeq" id="WP_161074192.1">
    <property type="nucleotide sequence ID" value="NZ_WWCU01000029.1"/>
</dbReference>
<dbReference type="CDD" id="cd07731">
    <property type="entry name" value="ComA-like_MBL-fold"/>
    <property type="match status" value="1"/>
</dbReference>
<dbReference type="InterPro" id="IPR025405">
    <property type="entry name" value="DUF4131"/>
</dbReference>
<dbReference type="InterPro" id="IPR004477">
    <property type="entry name" value="ComEC_N"/>
</dbReference>
<comment type="subcellular location">
    <subcellularLocation>
        <location evidence="1">Cell membrane</location>
        <topology evidence="1">Multi-pass membrane protein</topology>
    </subcellularLocation>
</comment>
<comment type="caution">
    <text evidence="8">The sequence shown here is derived from an EMBL/GenBank/DDBJ whole genome shotgun (WGS) entry which is preliminary data.</text>
</comment>
<keyword evidence="2" id="KW-1003">Cell membrane</keyword>
<evidence type="ECO:0000256" key="4">
    <source>
        <dbReference type="ARBA" id="ARBA00022989"/>
    </source>
</evidence>
<dbReference type="GO" id="GO:0005886">
    <property type="term" value="C:plasma membrane"/>
    <property type="evidence" value="ECO:0007669"/>
    <property type="project" value="UniProtKB-SubCell"/>
</dbReference>
<dbReference type="NCBIfam" id="TIGR00360">
    <property type="entry name" value="ComEC_N-term"/>
    <property type="match status" value="1"/>
</dbReference>
<dbReference type="Gene3D" id="3.60.15.10">
    <property type="entry name" value="Ribonuclease Z/Hydroxyacylglutathione hydrolase-like"/>
    <property type="match status" value="1"/>
</dbReference>
<feature type="transmembrane region" description="Helical" evidence="6">
    <location>
        <begin position="25"/>
        <end position="45"/>
    </location>
</feature>
<keyword evidence="3 6" id="KW-0812">Transmembrane</keyword>
<reference evidence="8 9" key="1">
    <citation type="submission" date="2019-12" db="EMBL/GenBank/DDBJ databases">
        <title>Novel species isolated from a subtropical stream in China.</title>
        <authorList>
            <person name="Lu H."/>
        </authorList>
    </citation>
    <scope>NUCLEOTIDE SEQUENCE [LARGE SCALE GENOMIC DNA]</scope>
    <source>
        <strain evidence="8 9">FT127W</strain>
    </source>
</reference>
<evidence type="ECO:0000313" key="8">
    <source>
        <dbReference type="EMBL" id="MYN09892.1"/>
    </source>
</evidence>
<dbReference type="Pfam" id="PF13567">
    <property type="entry name" value="DUF4131"/>
    <property type="match status" value="1"/>
</dbReference>
<keyword evidence="5 6" id="KW-0472">Membrane</keyword>
<evidence type="ECO:0000256" key="3">
    <source>
        <dbReference type="ARBA" id="ARBA00022692"/>
    </source>
</evidence>
<dbReference type="InterPro" id="IPR001279">
    <property type="entry name" value="Metallo-B-lactamas"/>
</dbReference>
<dbReference type="InterPro" id="IPR035681">
    <property type="entry name" value="ComA-like_MBL"/>
</dbReference>
<keyword evidence="9" id="KW-1185">Reference proteome</keyword>
<feature type="transmembrane region" description="Helical" evidence="6">
    <location>
        <begin position="399"/>
        <end position="420"/>
    </location>
</feature>
<feature type="transmembrane region" description="Helical" evidence="6">
    <location>
        <begin position="375"/>
        <end position="393"/>
    </location>
</feature>
<dbReference type="NCBIfam" id="TIGR00361">
    <property type="entry name" value="ComEC_Rec2"/>
    <property type="match status" value="1"/>
</dbReference>
<feature type="transmembrane region" description="Helical" evidence="6">
    <location>
        <begin position="441"/>
        <end position="462"/>
    </location>
</feature>
<dbReference type="InterPro" id="IPR004797">
    <property type="entry name" value="Competence_ComEC/Rec2"/>
</dbReference>
<dbReference type="SMART" id="SM00849">
    <property type="entry name" value="Lactamase_B"/>
    <property type="match status" value="1"/>
</dbReference>
<evidence type="ECO:0000256" key="5">
    <source>
        <dbReference type="ARBA" id="ARBA00023136"/>
    </source>
</evidence>
<dbReference type="EMBL" id="WWCU01000029">
    <property type="protein sequence ID" value="MYN09892.1"/>
    <property type="molecule type" value="Genomic_DNA"/>
</dbReference>
<sequence>MRCAILGFVGGAAWLQTQATLPLHAQVVMLALTVAVLGLFAVHCLQGRLPLRYKGQRQFQLASRPLFGLLAGFALGFYWAAMLAQAALKPELAKANEGRDVTLIGTIANLPNRFEGGVRFNFAVEQVERGAMRVPPLVALSWYEGYRGEAVPIGDVQPGERWRLTVRLQRPHGNANPYGFDYELWLLEQGVRATGYVRQDGRNQRLAAFVTSFGNLVEHCRAVLRERILRALKGKEYAGVIVALVVGDQRGIPQSDWQVFNRTGISHLISISGLHITMIAGLFALAASALWRRSFFTRAQLPLLLPAQKVAALAGMLAALVYVLLAGFGVPAQRTLYMLAVVAVALWTDRLASVTHVLCLAAGVVVLLDPWAVMWPGFWLSFGAVATILYATVGRTEVHHGSGVAVLAAGAAGNGALPLLQPRRAPLSRRERWMADLKMAARVQYAVTVGLVPLTMLLFAQVSVASPVANAVAIPVVSLLVTPLALAGAVLPDLLAAPLLNLAHGTVWLLAQALQWMSASRFAVWAAPTPPPWLFCWALFGTAWMLAPRGWPLRWLGIVTWLPLLAATPSHPADGAFRVTAFDVGQGMALLVETSGHRLLYDTGPAYAPDSNGGNRVILPYLRARGIGALDAMVVSHADADHSGGALAMLENMRISWTSTSLPAGHPIVRASPRHVRCEAGQGWNWDGVLFEMLHPSAESYGHAGLKPNARSCVLRVSAGGKAMLLAGDIEAAQEAELLLRAPASLPADVLLAPHHGSGTSSTPPFLAAVRPGAAIFQVGYRNRYHHPQPQVFERYRSLGIDRLRTDESGALTLEFNGQLSVERYREANPRYWRHP</sequence>
<gene>
    <name evidence="8" type="ORF">GTP77_21470</name>
</gene>
<protein>
    <submittedName>
        <fullName evidence="8">DNA internalization-related competence protein ComEC/Rec2</fullName>
    </submittedName>
</protein>
<dbReference type="Proteomes" id="UP000450676">
    <property type="component" value="Unassembled WGS sequence"/>
</dbReference>
<dbReference type="SUPFAM" id="SSF56281">
    <property type="entry name" value="Metallo-hydrolase/oxidoreductase"/>
    <property type="match status" value="1"/>
</dbReference>
<dbReference type="AlphaFoldDB" id="A0A7X4HG40"/>
<organism evidence="8 9">
    <name type="scientific">Pseudoduganella aquatica</name>
    <dbReference type="NCBI Taxonomy" id="2660641"/>
    <lineage>
        <taxon>Bacteria</taxon>
        <taxon>Pseudomonadati</taxon>
        <taxon>Pseudomonadota</taxon>
        <taxon>Betaproteobacteria</taxon>
        <taxon>Burkholderiales</taxon>
        <taxon>Oxalobacteraceae</taxon>
        <taxon>Telluria group</taxon>
        <taxon>Pseudoduganella</taxon>
    </lineage>
</organism>
<accession>A0A7X4HG40</accession>
<dbReference type="Pfam" id="PF03772">
    <property type="entry name" value="Competence"/>
    <property type="match status" value="1"/>
</dbReference>
<feature type="transmembrane region" description="Helical" evidence="6">
    <location>
        <begin position="336"/>
        <end position="368"/>
    </location>
</feature>
<evidence type="ECO:0000256" key="6">
    <source>
        <dbReference type="SAM" id="Phobius"/>
    </source>
</evidence>
<feature type="transmembrane region" description="Helical" evidence="6">
    <location>
        <begin position="310"/>
        <end position="330"/>
    </location>
</feature>
<dbReference type="GO" id="GO:0030420">
    <property type="term" value="P:establishment of competence for transformation"/>
    <property type="evidence" value="ECO:0007669"/>
    <property type="project" value="InterPro"/>
</dbReference>
<feature type="transmembrane region" description="Helical" evidence="6">
    <location>
        <begin position="268"/>
        <end position="290"/>
    </location>
</feature>
<feature type="transmembrane region" description="Helical" evidence="6">
    <location>
        <begin position="66"/>
        <end position="88"/>
    </location>
</feature>